<dbReference type="PANTHER" id="PTHR24188:SF29">
    <property type="entry name" value="GH09064P"/>
    <property type="match status" value="1"/>
</dbReference>
<dbReference type="Pfam" id="PF12796">
    <property type="entry name" value="Ank_2"/>
    <property type="match status" value="2"/>
</dbReference>
<protein>
    <submittedName>
        <fullName evidence="3">Ankyrin repeat protein</fullName>
    </submittedName>
</protein>
<dbReference type="PROSITE" id="PS50297">
    <property type="entry name" value="ANK_REP_REGION"/>
    <property type="match status" value="1"/>
</dbReference>
<keyword evidence="4" id="KW-1185">Reference proteome</keyword>
<keyword evidence="1" id="KW-0677">Repeat</keyword>
<dbReference type="SUPFAM" id="SSF48403">
    <property type="entry name" value="Ankyrin repeat"/>
    <property type="match status" value="1"/>
</dbReference>
<keyword evidence="2" id="KW-0040">ANK repeat</keyword>
<accession>L7RBT1</accession>
<proteinExistence type="predicted"/>
<evidence type="ECO:0000256" key="1">
    <source>
        <dbReference type="ARBA" id="ARBA00022737"/>
    </source>
</evidence>
<dbReference type="SMART" id="SM00248">
    <property type="entry name" value="ANK"/>
    <property type="match status" value="8"/>
</dbReference>
<dbReference type="PROSITE" id="PS50088">
    <property type="entry name" value="ANK_REPEAT"/>
    <property type="match status" value="4"/>
</dbReference>
<reference evidence="3 4" key="1">
    <citation type="journal article" date="2012" name="Genome Biol. Evol.">
        <title>Related Giant Viruses in Distant Locations and Different Habitats: Acanthamoeba polyphaga moumouvirus Represents a Third Lineage of the Mimiviridae That Is Close to the Megavirus Lineage.</title>
        <authorList>
            <person name="Yoosuf N."/>
            <person name="Yutin N."/>
            <person name="Colson P."/>
            <person name="Shabalina S.A."/>
            <person name="Pagnier I."/>
            <person name="Robert C."/>
            <person name="Azza S."/>
            <person name="Klose T."/>
            <person name="Wong J."/>
            <person name="Rossmann M.G."/>
            <person name="La Scola B."/>
            <person name="Raoult D."/>
            <person name="Koonin E.V."/>
        </authorList>
    </citation>
    <scope>NUCLEOTIDE SEQUENCE [LARGE SCALE GENOMIC DNA]</scope>
    <source>
        <strain evidence="3 4">M10A</strain>
    </source>
</reference>
<gene>
    <name evidence="3" type="ORF">Moumou_00048</name>
</gene>
<organism evidence="3 4">
    <name type="scientific">Acanthamoeba polyphaga moumouvirus</name>
    <dbReference type="NCBI Taxonomy" id="1269028"/>
    <lineage>
        <taxon>Viruses</taxon>
        <taxon>Varidnaviria</taxon>
        <taxon>Bamfordvirae</taxon>
        <taxon>Nucleocytoviricota</taxon>
        <taxon>Megaviricetes</taxon>
        <taxon>Imitervirales</taxon>
        <taxon>Mimiviridae</taxon>
        <taxon>Megamimivirinae</taxon>
        <taxon>Moumouvirus</taxon>
    </lineage>
</organism>
<dbReference type="OrthoDB" id="30506at10239"/>
<dbReference type="EMBL" id="JX962719">
    <property type="protein sequence ID" value="AGC01596.1"/>
    <property type="molecule type" value="Genomic_DNA"/>
</dbReference>
<dbReference type="InterPro" id="IPR036770">
    <property type="entry name" value="Ankyrin_rpt-contain_sf"/>
</dbReference>
<dbReference type="GeneID" id="14445963"/>
<dbReference type="RefSeq" id="YP_007354032.1">
    <property type="nucleotide sequence ID" value="NC_020104.1"/>
</dbReference>
<evidence type="ECO:0000313" key="4">
    <source>
        <dbReference type="Proteomes" id="UP000201640"/>
    </source>
</evidence>
<dbReference type="KEGG" id="vg:14445963"/>
<name>L7RBT1_9VIRU</name>
<dbReference type="PANTHER" id="PTHR24188">
    <property type="entry name" value="ANKYRIN REPEAT PROTEIN"/>
    <property type="match status" value="1"/>
</dbReference>
<evidence type="ECO:0000313" key="3">
    <source>
        <dbReference type="EMBL" id="AGC01596.1"/>
    </source>
</evidence>
<dbReference type="InterPro" id="IPR002110">
    <property type="entry name" value="Ankyrin_rpt"/>
</dbReference>
<sequence>MSVKLYFKITNETECHRGFQYKDGLNILEGEFNDDPKDYCVPGRLYFCEPKDIYHYLHYGVHLREVYLPIDNPNFKMVINPLKIYGANMIILGKKYYLNDFNTWKYMIDCGLDIYSNDNEPLKTAICNGYLEIVKKLIKCEDNFTAYEKICGNSIVYAVRGGYFDIVKTLIKTSNIYSDLTLALTHSSLNGNLEMVHNLIIYGANIHANNDIAVRNAAYNGHLEVVQYLVSIGANVHTSKNYAIRWAAREGHLKIVKYLLECGVDICTDNNYALRCIIDYGHPQIVEYIMKLNDYGKIYDKHKSEPVNVQYYDNNKKLKSIITYGSLEEIKNLVDNGAYIHDEDDYALRHAAREGRLHIVQYLIEKGAYIHARDDYAFRWAARRGHLDVVKYLDEMGAITNTHDDYAIKWASKKGHTEIVEYLKI</sequence>
<dbReference type="Proteomes" id="UP000201640">
    <property type="component" value="Segment"/>
</dbReference>
<evidence type="ECO:0000256" key="2">
    <source>
        <dbReference type="ARBA" id="ARBA00023043"/>
    </source>
</evidence>
<dbReference type="Gene3D" id="1.25.40.20">
    <property type="entry name" value="Ankyrin repeat-containing domain"/>
    <property type="match status" value="3"/>
</dbReference>